<evidence type="ECO:0000313" key="2">
    <source>
        <dbReference type="Proteomes" id="UP000541352"/>
    </source>
</evidence>
<sequence length="124" mass="14231">MKGKRLKQLIQALGLKPANFEKKCLGESRAKNIYNWINDEFGMKEAVLEKIIESVKKIRPDFNGDWLRYGTGEMFFGSDSEAVKLPVEYELQMLKHEVEALRRENGILKIFLAEKGVDLRNLGG</sequence>
<keyword evidence="2" id="KW-1185">Reference proteome</keyword>
<gene>
    <name evidence="1" type="ORF">FHS57_002437</name>
</gene>
<organism evidence="1 2">
    <name type="scientific">Runella defluvii</name>
    <dbReference type="NCBI Taxonomy" id="370973"/>
    <lineage>
        <taxon>Bacteria</taxon>
        <taxon>Pseudomonadati</taxon>
        <taxon>Bacteroidota</taxon>
        <taxon>Cytophagia</taxon>
        <taxon>Cytophagales</taxon>
        <taxon>Spirosomataceae</taxon>
        <taxon>Runella</taxon>
    </lineage>
</organism>
<proteinExistence type="predicted"/>
<comment type="caution">
    <text evidence="1">The sequence shown here is derived from an EMBL/GenBank/DDBJ whole genome shotgun (WGS) entry which is preliminary data.</text>
</comment>
<dbReference type="RefSeq" id="WP_183973866.1">
    <property type="nucleotide sequence ID" value="NZ_JACIBY010000004.1"/>
</dbReference>
<dbReference type="Proteomes" id="UP000541352">
    <property type="component" value="Unassembled WGS sequence"/>
</dbReference>
<reference evidence="1 2" key="1">
    <citation type="submission" date="2020-08" db="EMBL/GenBank/DDBJ databases">
        <title>Genomic Encyclopedia of Type Strains, Phase IV (KMG-IV): sequencing the most valuable type-strain genomes for metagenomic binning, comparative biology and taxonomic classification.</title>
        <authorList>
            <person name="Goeker M."/>
        </authorList>
    </citation>
    <scope>NUCLEOTIDE SEQUENCE [LARGE SCALE GENOMIC DNA]</scope>
    <source>
        <strain evidence="1 2">DSM 17976</strain>
    </source>
</reference>
<protein>
    <submittedName>
        <fullName evidence="1">Uncharacterized protein</fullName>
    </submittedName>
</protein>
<dbReference type="AlphaFoldDB" id="A0A7W5ZJH8"/>
<evidence type="ECO:0000313" key="1">
    <source>
        <dbReference type="EMBL" id="MBB3838432.1"/>
    </source>
</evidence>
<accession>A0A7W5ZJH8</accession>
<dbReference type="EMBL" id="JACIBY010000004">
    <property type="protein sequence ID" value="MBB3838432.1"/>
    <property type="molecule type" value="Genomic_DNA"/>
</dbReference>
<name>A0A7W5ZJH8_9BACT</name>